<feature type="domain" description="HTH tetR-type" evidence="3">
    <location>
        <begin position="5"/>
        <end position="65"/>
    </location>
</feature>
<dbReference type="Gene3D" id="1.10.357.10">
    <property type="entry name" value="Tetracycline Repressor, domain 2"/>
    <property type="match status" value="1"/>
</dbReference>
<dbReference type="PROSITE" id="PS50977">
    <property type="entry name" value="HTH_TETR_2"/>
    <property type="match status" value="1"/>
</dbReference>
<evidence type="ECO:0000313" key="4">
    <source>
        <dbReference type="EMBL" id="MBF6357716.1"/>
    </source>
</evidence>
<protein>
    <submittedName>
        <fullName evidence="4">TetR/AcrR family transcriptional regulator</fullName>
    </submittedName>
</protein>
<proteinExistence type="predicted"/>
<evidence type="ECO:0000313" key="5">
    <source>
        <dbReference type="Proteomes" id="UP000707731"/>
    </source>
</evidence>
<dbReference type="InterPro" id="IPR001647">
    <property type="entry name" value="HTH_TetR"/>
</dbReference>
<keyword evidence="1 2" id="KW-0238">DNA-binding</keyword>
<feature type="DNA-binding region" description="H-T-H motif" evidence="2">
    <location>
        <begin position="28"/>
        <end position="47"/>
    </location>
</feature>
<evidence type="ECO:0000256" key="1">
    <source>
        <dbReference type="ARBA" id="ARBA00023125"/>
    </source>
</evidence>
<gene>
    <name evidence="4" type="ORF">IU449_24745</name>
</gene>
<keyword evidence="5" id="KW-1185">Reference proteome</keyword>
<name>A0ABS0DGV9_9NOCA</name>
<organism evidence="4 5">
    <name type="scientific">Nocardia higoensis</name>
    <dbReference type="NCBI Taxonomy" id="228599"/>
    <lineage>
        <taxon>Bacteria</taxon>
        <taxon>Bacillati</taxon>
        <taxon>Actinomycetota</taxon>
        <taxon>Actinomycetes</taxon>
        <taxon>Mycobacteriales</taxon>
        <taxon>Nocardiaceae</taxon>
        <taxon>Nocardia</taxon>
    </lineage>
</organism>
<dbReference type="RefSeq" id="WP_195004548.1">
    <property type="nucleotide sequence ID" value="NZ_JADLQN010000006.1"/>
</dbReference>
<evidence type="ECO:0000256" key="2">
    <source>
        <dbReference type="PROSITE-ProRule" id="PRU00335"/>
    </source>
</evidence>
<sequence>MRPAEPGRRALLNAGRTLLAGSDLTKLSVSAVTAAAEMAKGSFYQHWRSREDYIRALHEAFHDELFDKVEQQLAGRPPGAERLATGLAAYLDGCLAEPATKALLVQARTEAGLGEQVGRRNEQAAQVLTADLAAVGWHHPEPLAVLLVAAIAETALIELADGRPRDDLRDAILRLATPARD</sequence>
<comment type="caution">
    <text evidence="4">The sequence shown here is derived from an EMBL/GenBank/DDBJ whole genome shotgun (WGS) entry which is preliminary data.</text>
</comment>
<dbReference type="EMBL" id="JADLQN010000006">
    <property type="protein sequence ID" value="MBF6357716.1"/>
    <property type="molecule type" value="Genomic_DNA"/>
</dbReference>
<reference evidence="4 5" key="1">
    <citation type="submission" date="2020-10" db="EMBL/GenBank/DDBJ databases">
        <title>Identification of Nocardia species via Next-generation sequencing and recognition of intraspecies genetic diversity.</title>
        <authorList>
            <person name="Li P."/>
            <person name="Li P."/>
            <person name="Lu B."/>
        </authorList>
    </citation>
    <scope>NUCLEOTIDE SEQUENCE [LARGE SCALE GENOMIC DNA]</scope>
    <source>
        <strain evidence="4 5">BJ06-0143</strain>
    </source>
</reference>
<evidence type="ECO:0000259" key="3">
    <source>
        <dbReference type="PROSITE" id="PS50977"/>
    </source>
</evidence>
<dbReference type="InterPro" id="IPR009057">
    <property type="entry name" value="Homeodomain-like_sf"/>
</dbReference>
<dbReference type="SUPFAM" id="SSF46689">
    <property type="entry name" value="Homeodomain-like"/>
    <property type="match status" value="1"/>
</dbReference>
<dbReference type="Proteomes" id="UP000707731">
    <property type="component" value="Unassembled WGS sequence"/>
</dbReference>
<dbReference type="Pfam" id="PF00440">
    <property type="entry name" value="TetR_N"/>
    <property type="match status" value="1"/>
</dbReference>
<accession>A0ABS0DGV9</accession>